<feature type="region of interest" description="Disordered" evidence="1">
    <location>
        <begin position="1"/>
        <end position="22"/>
    </location>
</feature>
<dbReference type="AlphaFoldDB" id="A0A7C9IRK1"/>
<evidence type="ECO:0000313" key="3">
    <source>
        <dbReference type="EMBL" id="MXQ07025.1"/>
    </source>
</evidence>
<evidence type="ECO:0000256" key="1">
    <source>
        <dbReference type="SAM" id="MobiDB-lite"/>
    </source>
</evidence>
<keyword evidence="4" id="KW-1185">Reference proteome</keyword>
<dbReference type="EMBL" id="WUPT01000001">
    <property type="protein sequence ID" value="MXQ07025.1"/>
    <property type="molecule type" value="Genomic_DNA"/>
</dbReference>
<gene>
    <name evidence="3" type="ORF">GQ651_04105</name>
</gene>
<dbReference type="Proteomes" id="UP000480350">
    <property type="component" value="Unassembled WGS sequence"/>
</dbReference>
<evidence type="ECO:0000259" key="2">
    <source>
        <dbReference type="Pfam" id="PF19834"/>
    </source>
</evidence>
<organism evidence="3 4">
    <name type="scientific">Kangsaoukella pontilimi</name>
    <dbReference type="NCBI Taxonomy" id="2691042"/>
    <lineage>
        <taxon>Bacteria</taxon>
        <taxon>Pseudomonadati</taxon>
        <taxon>Pseudomonadota</taxon>
        <taxon>Alphaproteobacteria</taxon>
        <taxon>Rhodobacterales</taxon>
        <taxon>Paracoccaceae</taxon>
        <taxon>Kangsaoukella</taxon>
    </lineage>
</organism>
<dbReference type="RefSeq" id="WP_160762930.1">
    <property type="nucleotide sequence ID" value="NZ_WUPT01000001.1"/>
</dbReference>
<comment type="caution">
    <text evidence="3">The sequence shown here is derived from an EMBL/GenBank/DDBJ whole genome shotgun (WGS) entry which is preliminary data.</text>
</comment>
<feature type="domain" description="DUF6314" evidence="2">
    <location>
        <begin position="29"/>
        <end position="156"/>
    </location>
</feature>
<dbReference type="InterPro" id="IPR045632">
    <property type="entry name" value="DUF6314"/>
</dbReference>
<sequence length="158" mass="17852">MTLDNVQDRRSEGPNAGRRGGGLTALADLAGRWRLERLITHSDGRADRFSGEAVFGWSGPRLIEDQSGALETAEGAKVTATRRYVWTAEPGRIEVLFGDMRPFHTIPLRVARPETTHLCPPDRYAVTYDFTQFPDWTATWKVEGPRKEYRMTCHYSPA</sequence>
<name>A0A7C9IRK1_9RHOB</name>
<protein>
    <submittedName>
        <fullName evidence="3">Trigger factor</fullName>
    </submittedName>
</protein>
<proteinExistence type="predicted"/>
<dbReference type="Pfam" id="PF19834">
    <property type="entry name" value="DUF6314"/>
    <property type="match status" value="1"/>
</dbReference>
<evidence type="ECO:0000313" key="4">
    <source>
        <dbReference type="Proteomes" id="UP000480350"/>
    </source>
</evidence>
<reference evidence="3 4" key="1">
    <citation type="submission" date="2019-12" db="EMBL/GenBank/DDBJ databases">
        <authorList>
            <person name="Lee S.D."/>
        </authorList>
    </citation>
    <scope>NUCLEOTIDE SEQUENCE [LARGE SCALE GENOMIC DNA]</scope>
    <source>
        <strain evidence="3 4">GH1-50</strain>
    </source>
</reference>
<feature type="compositionally biased region" description="Basic and acidic residues" evidence="1">
    <location>
        <begin position="1"/>
        <end position="12"/>
    </location>
</feature>
<accession>A0A7C9IRK1</accession>
<reference evidence="3 4" key="2">
    <citation type="submission" date="2020-03" db="EMBL/GenBank/DDBJ databases">
        <title>Kangsaoukella pontilimi gen. nov., sp. nov., a new member of the family Rhodobacteraceae isolated from a tidal mudflat.</title>
        <authorList>
            <person name="Kim I.S."/>
        </authorList>
    </citation>
    <scope>NUCLEOTIDE SEQUENCE [LARGE SCALE GENOMIC DNA]</scope>
    <source>
        <strain evidence="3 4">GH1-50</strain>
    </source>
</reference>